<accession>A0A101HSM9</accession>
<dbReference type="AlphaFoldDB" id="A0A101HSM9"/>
<keyword evidence="4 7" id="KW-0812">Transmembrane</keyword>
<keyword evidence="5 7" id="KW-1133">Transmembrane helix</keyword>
<keyword evidence="6 7" id="KW-0472">Membrane</keyword>
<feature type="transmembrane region" description="Helical" evidence="7">
    <location>
        <begin position="24"/>
        <end position="45"/>
    </location>
</feature>
<proteinExistence type="predicted"/>
<dbReference type="SUPFAM" id="SSF161098">
    <property type="entry name" value="MetI-like"/>
    <property type="match status" value="2"/>
</dbReference>
<keyword evidence="9" id="KW-0762">Sugar transport</keyword>
<comment type="subcellular location">
    <subcellularLocation>
        <location evidence="1">Cell membrane</location>
        <topology evidence="1">Multi-pass membrane protein</topology>
    </subcellularLocation>
</comment>
<dbReference type="PROSITE" id="PS50928">
    <property type="entry name" value="ABC_TM1"/>
    <property type="match status" value="2"/>
</dbReference>
<gene>
    <name evidence="9" type="ORF">XD94_0088</name>
</gene>
<keyword evidence="2" id="KW-0813">Transport</keyword>
<dbReference type="Gene3D" id="1.10.3720.10">
    <property type="entry name" value="MetI-like"/>
    <property type="match status" value="2"/>
</dbReference>
<reference evidence="10" key="1">
    <citation type="journal article" date="2015" name="MBio">
        <title>Genome-Resolved Metagenomic Analysis Reveals Roles for Candidate Phyla and Other Microbial Community Members in Biogeochemical Transformations in Oil Reservoirs.</title>
        <authorList>
            <person name="Hu P."/>
            <person name="Tom L."/>
            <person name="Singh A."/>
            <person name="Thomas B.C."/>
            <person name="Baker B.J."/>
            <person name="Piceno Y.M."/>
            <person name="Andersen G.L."/>
            <person name="Banfield J.F."/>
        </authorList>
    </citation>
    <scope>NUCLEOTIDE SEQUENCE [LARGE SCALE GENOMIC DNA]</scope>
</reference>
<evidence type="ECO:0000259" key="8">
    <source>
        <dbReference type="PROSITE" id="PS50928"/>
    </source>
</evidence>
<dbReference type="Proteomes" id="UP000054092">
    <property type="component" value="Unassembled WGS sequence"/>
</dbReference>
<comment type="caution">
    <text evidence="9">The sequence shown here is derived from an EMBL/GenBank/DDBJ whole genome shotgun (WGS) entry which is preliminary data.</text>
</comment>
<evidence type="ECO:0000256" key="6">
    <source>
        <dbReference type="ARBA" id="ARBA00023136"/>
    </source>
</evidence>
<evidence type="ECO:0000256" key="3">
    <source>
        <dbReference type="ARBA" id="ARBA00022475"/>
    </source>
</evidence>
<dbReference type="InterPro" id="IPR035906">
    <property type="entry name" value="MetI-like_sf"/>
</dbReference>
<evidence type="ECO:0000313" key="9">
    <source>
        <dbReference type="EMBL" id="KUK82265.1"/>
    </source>
</evidence>
<feature type="transmembrane region" description="Helical" evidence="7">
    <location>
        <begin position="411"/>
        <end position="433"/>
    </location>
</feature>
<evidence type="ECO:0000256" key="1">
    <source>
        <dbReference type="ARBA" id="ARBA00004651"/>
    </source>
</evidence>
<organism evidence="9 10">
    <name type="scientific">Mesotoga prima</name>
    <dbReference type="NCBI Taxonomy" id="1184387"/>
    <lineage>
        <taxon>Bacteria</taxon>
        <taxon>Thermotogati</taxon>
        <taxon>Thermotogota</taxon>
        <taxon>Thermotogae</taxon>
        <taxon>Kosmotogales</taxon>
        <taxon>Kosmotogaceae</taxon>
        <taxon>Mesotoga</taxon>
    </lineage>
</organism>
<keyword evidence="3" id="KW-1003">Cell membrane</keyword>
<feature type="transmembrane region" description="Helical" evidence="7">
    <location>
        <begin position="163"/>
        <end position="184"/>
    </location>
</feature>
<dbReference type="PANTHER" id="PTHR30193">
    <property type="entry name" value="ABC TRANSPORTER PERMEASE PROTEIN"/>
    <property type="match status" value="1"/>
</dbReference>
<feature type="transmembrane region" description="Helical" evidence="7">
    <location>
        <begin position="278"/>
        <end position="302"/>
    </location>
</feature>
<evidence type="ECO:0000256" key="5">
    <source>
        <dbReference type="ARBA" id="ARBA00022989"/>
    </source>
</evidence>
<feature type="transmembrane region" description="Helical" evidence="7">
    <location>
        <begin position="381"/>
        <end position="399"/>
    </location>
</feature>
<feature type="transmembrane region" description="Helical" evidence="7">
    <location>
        <begin position="358"/>
        <end position="375"/>
    </location>
</feature>
<feature type="transmembrane region" description="Helical" evidence="7">
    <location>
        <begin position="578"/>
        <end position="600"/>
    </location>
</feature>
<feature type="transmembrane region" description="Helical" evidence="7">
    <location>
        <begin position="83"/>
        <end position="102"/>
    </location>
</feature>
<dbReference type="GO" id="GO:0055085">
    <property type="term" value="P:transmembrane transport"/>
    <property type="evidence" value="ECO:0007669"/>
    <property type="project" value="InterPro"/>
</dbReference>
<evidence type="ECO:0000256" key="2">
    <source>
        <dbReference type="ARBA" id="ARBA00022448"/>
    </source>
</evidence>
<dbReference type="InterPro" id="IPR051393">
    <property type="entry name" value="ABC_transporter_permease"/>
</dbReference>
<feature type="transmembrane region" description="Helical" evidence="7">
    <location>
        <begin position="497"/>
        <end position="515"/>
    </location>
</feature>
<dbReference type="PANTHER" id="PTHR30193:SF37">
    <property type="entry name" value="INNER MEMBRANE ABC TRANSPORTER PERMEASE PROTEIN YCJO"/>
    <property type="match status" value="1"/>
</dbReference>
<name>A0A101HSM9_9BACT</name>
<evidence type="ECO:0000313" key="10">
    <source>
        <dbReference type="Proteomes" id="UP000054092"/>
    </source>
</evidence>
<dbReference type="CDD" id="cd06261">
    <property type="entry name" value="TM_PBP2"/>
    <property type="match status" value="1"/>
</dbReference>
<dbReference type="EMBL" id="LGGP01000007">
    <property type="protein sequence ID" value="KUK82265.1"/>
    <property type="molecule type" value="Genomic_DNA"/>
</dbReference>
<protein>
    <submittedName>
        <fullName evidence="9">Permease component of ABC-type sugar transporter</fullName>
    </submittedName>
</protein>
<evidence type="ECO:0000256" key="4">
    <source>
        <dbReference type="ARBA" id="ARBA00022692"/>
    </source>
</evidence>
<dbReference type="GO" id="GO:0005886">
    <property type="term" value="C:plasma membrane"/>
    <property type="evidence" value="ECO:0007669"/>
    <property type="project" value="UniProtKB-SubCell"/>
</dbReference>
<feature type="transmembrane region" description="Helical" evidence="7">
    <location>
        <begin position="114"/>
        <end position="136"/>
    </location>
</feature>
<evidence type="ECO:0000256" key="7">
    <source>
        <dbReference type="SAM" id="Phobius"/>
    </source>
</evidence>
<feature type="transmembrane region" description="Helical" evidence="7">
    <location>
        <begin position="472"/>
        <end position="490"/>
    </location>
</feature>
<feature type="transmembrane region" description="Helical" evidence="7">
    <location>
        <begin position="636"/>
        <end position="657"/>
    </location>
</feature>
<feature type="domain" description="ABC transmembrane type-1" evidence="8">
    <location>
        <begin position="79"/>
        <end position="299"/>
    </location>
</feature>
<dbReference type="InterPro" id="IPR000515">
    <property type="entry name" value="MetI-like"/>
</dbReference>
<sequence>MSVVIPIFFTLGLLPLIVRRKWSMGLSITFILTIATIAPTVWALYVSLTEFGIFQTEPVFSGLKNYEIVLRDSGFKLSLKLTALWSTLKSAIEVSISFLIALRLRKATRYSKSALLLLGIGWFIPSFITVSGWRVFVQGYGGYSLLNTLLGTSIDVTLNPLHAFLSSLLVSVWLSIPLSAMIILGMLGRVSKELDDVIKIDGAGDLTTASILFGEIRHLLIPYFLFQLARSMKEFTSVFLMTGNGPLLPEGFTPHTLTGSTSFLGIVLFRKFNTAKDYGLLSAYAVFVGVFALIWILGALFSRGEVPKRHRRVLYLSSAAHILLGLFAGWNWLVFPVVAGYSILPLIIPRFRKPFRRLVGVLLIYEVVIFILSVAQNGISGVIPATLLSVPMILLSIRYRFPHFDFSIPGWLKRALLIVCLVPTAVIVIYILFLSFASDSDIVPSISELTLANYGKVISDGLPRNIFNTLKIAFWAFVIVLLAGVPFSYLFSLKRNIFVRIIASVILFGSLYNGMHTLLPMYFVFDKLALVNSLFGVGMVVCIQAMPLTILLLGGFFSSVPRELREVSLLEGLSETGYLLRVLIPLSMPIIGGLLIYTLVSAFNSFSMPLILLNSQELMPFSLKIYSYVGEVRSFYTSWNLFGAASVIGVIPLLLFFRSSLKLIYSSNLRDQGIEYD</sequence>
<dbReference type="PATRIC" id="fig|1184387.3.peg.290"/>
<feature type="transmembrane region" description="Helical" evidence="7">
    <location>
        <begin position="535"/>
        <end position="557"/>
    </location>
</feature>
<feature type="domain" description="ABC transmembrane type-1" evidence="8">
    <location>
        <begin position="466"/>
        <end position="660"/>
    </location>
</feature>
<feature type="transmembrane region" description="Helical" evidence="7">
    <location>
        <begin position="322"/>
        <end position="346"/>
    </location>
</feature>